<dbReference type="GO" id="GO:0005634">
    <property type="term" value="C:nucleus"/>
    <property type="evidence" value="ECO:0007669"/>
    <property type="project" value="TreeGrafter"/>
</dbReference>
<evidence type="ECO:0000256" key="2">
    <source>
        <dbReference type="ARBA" id="ARBA00022771"/>
    </source>
</evidence>
<dbReference type="Pfam" id="PF01753">
    <property type="entry name" value="zf-MYND"/>
    <property type="match status" value="1"/>
</dbReference>
<dbReference type="OrthoDB" id="265717at2759"/>
<dbReference type="PANTHER" id="PTHR12197">
    <property type="entry name" value="HISTONE-LYSINE N-METHYLTRANSFERASE SMYD"/>
    <property type="match status" value="1"/>
</dbReference>
<dbReference type="Gene3D" id="2.170.270.10">
    <property type="entry name" value="SET domain"/>
    <property type="match status" value="1"/>
</dbReference>
<dbReference type="AlphaFoldDB" id="A0A9P3PP35"/>
<evidence type="ECO:0000256" key="1">
    <source>
        <dbReference type="ARBA" id="ARBA00022723"/>
    </source>
</evidence>
<dbReference type="PROSITE" id="PS50280">
    <property type="entry name" value="SET"/>
    <property type="match status" value="1"/>
</dbReference>
<accession>A0A9P3PP35</accession>
<dbReference type="Gene3D" id="1.10.220.160">
    <property type="match status" value="1"/>
</dbReference>
<dbReference type="Proteomes" id="UP001063166">
    <property type="component" value="Unassembled WGS sequence"/>
</dbReference>
<comment type="caution">
    <text evidence="5">The sequence shown here is derived from an EMBL/GenBank/DDBJ whole genome shotgun (WGS) entry which is preliminary data.</text>
</comment>
<evidence type="ECO:0000313" key="6">
    <source>
        <dbReference type="Proteomes" id="UP001063166"/>
    </source>
</evidence>
<dbReference type="SUPFAM" id="SSF144232">
    <property type="entry name" value="HIT/MYND zinc finger-like"/>
    <property type="match status" value="1"/>
</dbReference>
<reference evidence="5" key="1">
    <citation type="submission" date="2022-07" db="EMBL/GenBank/DDBJ databases">
        <title>The genome of Lyophyllum shimeji provides insight into the initial evolution of ectomycorrhizal fungal genome.</title>
        <authorList>
            <person name="Kobayashi Y."/>
            <person name="Shibata T."/>
            <person name="Hirakawa H."/>
            <person name="Shigenobu S."/>
            <person name="Nishiyama T."/>
            <person name="Yamada A."/>
            <person name="Hasebe M."/>
            <person name="Kawaguchi M."/>
        </authorList>
    </citation>
    <scope>NUCLEOTIDE SEQUENCE</scope>
    <source>
        <strain evidence="5">AT787</strain>
    </source>
</reference>
<dbReference type="PANTHER" id="PTHR12197:SF251">
    <property type="entry name" value="EG:BACR7C10.4 PROTEIN"/>
    <property type="match status" value="1"/>
</dbReference>
<protein>
    <submittedName>
        <fullName evidence="5">Set domain-containing protein</fullName>
    </submittedName>
</protein>
<evidence type="ECO:0000313" key="5">
    <source>
        <dbReference type="EMBL" id="GLB38989.1"/>
    </source>
</evidence>
<dbReference type="SMART" id="SM00317">
    <property type="entry name" value="SET"/>
    <property type="match status" value="1"/>
</dbReference>
<keyword evidence="2" id="KW-0863">Zinc-finger</keyword>
<keyword evidence="1" id="KW-0479">Metal-binding</keyword>
<proteinExistence type="predicted"/>
<dbReference type="Pfam" id="PF00856">
    <property type="entry name" value="SET"/>
    <property type="match status" value="1"/>
</dbReference>
<keyword evidence="6" id="KW-1185">Reference proteome</keyword>
<dbReference type="InterPro" id="IPR046341">
    <property type="entry name" value="SET_dom_sf"/>
</dbReference>
<feature type="domain" description="SET" evidence="4">
    <location>
        <begin position="6"/>
        <end position="246"/>
    </location>
</feature>
<dbReference type="Gene3D" id="6.10.140.2220">
    <property type="match status" value="1"/>
</dbReference>
<dbReference type="InterPro" id="IPR002893">
    <property type="entry name" value="Znf_MYND"/>
</dbReference>
<dbReference type="InterPro" id="IPR001214">
    <property type="entry name" value="SET_dom"/>
</dbReference>
<evidence type="ECO:0000259" key="4">
    <source>
        <dbReference type="PROSITE" id="PS50280"/>
    </source>
</evidence>
<gene>
    <name evidence="5" type="ORF">LshimejAT787_0601510</name>
</gene>
<evidence type="ECO:0000256" key="3">
    <source>
        <dbReference type="ARBA" id="ARBA00022833"/>
    </source>
</evidence>
<dbReference type="EMBL" id="BRPK01000006">
    <property type="protein sequence ID" value="GLB38989.1"/>
    <property type="molecule type" value="Genomic_DNA"/>
</dbReference>
<name>A0A9P3PP35_LYOSH</name>
<dbReference type="GO" id="GO:0008270">
    <property type="term" value="F:zinc ion binding"/>
    <property type="evidence" value="ECO:0007669"/>
    <property type="project" value="UniProtKB-KW"/>
</dbReference>
<dbReference type="SUPFAM" id="SSF82199">
    <property type="entry name" value="SET domain"/>
    <property type="match status" value="1"/>
</dbReference>
<sequence>MYSLPPTIDVRASTDTGRGLWSRARYKAGDVLRVLLELLWPSSPWRLKRCPACRVVRYCNSQCQNKDWLFTNANARPFKTGRKAAPSPDLGLPSDAVRCLGRLMWIRQKKGPDSTWTKAIDAMQSHRASLQSSSYELHTHLSHALVRYLGVSSPEQLSEFGFNSARDVVDIISRFITNSFAVTTPTLAPIGVSVSPVVALINHSCEPNAVVVFPRTSETPSTKEPLMQVIALRHIGADEQLLTSYVDTTLPKDLRQKSLKETYNFGLPFASYALTLQSSIPRICLLSQKRVVGHARSHKKKPSDKATALQFKDSAISKRLTTNLIPILTSSGLTPSSHPLLALTRLHQSLLIDSLPSPPTQNSLEDAIRATTRSSTGLSSVLHHGHPVRGITLAELGKLLAVDEPSPHQPSNPAEAALMYPPSGPKRLKLALDTLLSARNELLVGFGTKNDGGQVGKDVRESIVALEKELGVWKHGVKNVLEDTPRDVPPKS</sequence>
<organism evidence="5 6">
    <name type="scientific">Lyophyllum shimeji</name>
    <name type="common">Hon-shimeji</name>
    <name type="synonym">Tricholoma shimeji</name>
    <dbReference type="NCBI Taxonomy" id="47721"/>
    <lineage>
        <taxon>Eukaryota</taxon>
        <taxon>Fungi</taxon>
        <taxon>Dikarya</taxon>
        <taxon>Basidiomycota</taxon>
        <taxon>Agaricomycotina</taxon>
        <taxon>Agaricomycetes</taxon>
        <taxon>Agaricomycetidae</taxon>
        <taxon>Agaricales</taxon>
        <taxon>Tricholomatineae</taxon>
        <taxon>Lyophyllaceae</taxon>
        <taxon>Lyophyllum</taxon>
    </lineage>
</organism>
<keyword evidence="3" id="KW-0862">Zinc</keyword>
<dbReference type="InterPro" id="IPR050869">
    <property type="entry name" value="H3K4_H4K5_MeTrfase"/>
</dbReference>